<protein>
    <submittedName>
        <fullName evidence="1">Uncharacterized protein</fullName>
    </submittedName>
</protein>
<dbReference type="Proteomes" id="UP000683507">
    <property type="component" value="Chromosome"/>
</dbReference>
<dbReference type="Gene3D" id="2.40.160.20">
    <property type="match status" value="1"/>
</dbReference>
<name>A0A916NU44_9FLAO</name>
<evidence type="ECO:0000313" key="1">
    <source>
        <dbReference type="EMBL" id="CAG5087095.1"/>
    </source>
</evidence>
<dbReference type="AlphaFoldDB" id="A0A916NU44"/>
<evidence type="ECO:0000313" key="2">
    <source>
        <dbReference type="Proteomes" id="UP000683507"/>
    </source>
</evidence>
<dbReference type="SUPFAM" id="SSF56925">
    <property type="entry name" value="OMPA-like"/>
    <property type="match status" value="1"/>
</dbReference>
<dbReference type="EMBL" id="OU015584">
    <property type="protein sequence ID" value="CAG5087095.1"/>
    <property type="molecule type" value="Genomic_DNA"/>
</dbReference>
<sequence length="216" mass="24366">MLMKIKKAYLITLFGLFLGLTGKAQEMSTTGMFSLGSRSTLSLFNHYGSGIGTGVGGQFRIQLSDRVNTEWYLDYITSDAQGLIGRKDLHIGWSVFFYYLKNNSSSEKLLQPFFEVGHCFDHTFVNEIGTDNFLERWSSAAQLGTGLSFNLTPRLDFTSKVQYMIHLGSDIDAEIYDDGHDHHHVSLSKNKGVDLEGHFLVTLSMNYKIGQLWGRQ</sequence>
<gene>
    <name evidence="1" type="ORF">CRYO30217_03387</name>
</gene>
<accession>A0A916NU44</accession>
<proteinExistence type="predicted"/>
<keyword evidence="2" id="KW-1185">Reference proteome</keyword>
<dbReference type="InterPro" id="IPR011250">
    <property type="entry name" value="OMP/PagP_B-barrel"/>
</dbReference>
<organism evidence="1 2">
    <name type="scientific">Parvicella tangerina</name>
    <dbReference type="NCBI Taxonomy" id="2829795"/>
    <lineage>
        <taxon>Bacteria</taxon>
        <taxon>Pseudomonadati</taxon>
        <taxon>Bacteroidota</taxon>
        <taxon>Flavobacteriia</taxon>
        <taxon>Flavobacteriales</taxon>
        <taxon>Parvicellaceae</taxon>
        <taxon>Parvicella</taxon>
    </lineage>
</organism>
<reference evidence="1" key="1">
    <citation type="submission" date="2021-04" db="EMBL/GenBank/DDBJ databases">
        <authorList>
            <person name="Rodrigo-Torres L."/>
            <person name="Arahal R. D."/>
            <person name="Lucena T."/>
        </authorList>
    </citation>
    <scope>NUCLEOTIDE SEQUENCE</scope>
    <source>
        <strain evidence="1">AS29M-1</strain>
    </source>
</reference>
<dbReference type="KEGG" id="ptan:CRYO30217_03387"/>